<gene>
    <name evidence="3" type="ORF">CAEBREN_17605</name>
</gene>
<reference evidence="4" key="1">
    <citation type="submission" date="2011-07" db="EMBL/GenBank/DDBJ databases">
        <authorList>
            <consortium name="Caenorhabditis brenneri Sequencing and Analysis Consortium"/>
            <person name="Wilson R.K."/>
        </authorList>
    </citation>
    <scope>NUCLEOTIDE SEQUENCE [LARGE SCALE GENOMIC DNA]</scope>
    <source>
        <strain evidence="4">PB2801</strain>
    </source>
</reference>
<keyword evidence="1" id="KW-0175">Coiled coil</keyword>
<sequence>MATSHSDFSPADTSSQLIDLNGTGPFPRLPNNDSPFDARFQLDPPNSNNEPLEYSASFDDSVSISSSVEANYPLLSFGRDNNLDSPGSSSVSNVIVDNESGTSDSSPQSQWDTYCKLKDSSQVLALHRQEGVSCQNALDSQVTHISFPDFLVDSTTKKRPPSDSEDNFGNDARPTTSSARPEAKHMRSILKSPMKNVNKNQVVSKLIQKRVHWVERVLVRTYEKDTPEPPTSSDANPNPIGRVQSHLDLASYVQKLIQRSMSKAPNTPGSSHQTQNQHRPGTLQPIDEIGEDSEEEQAKLENCRKTLTTAQLNREKSEQNVNSSTHVARVFTKEPVGVPTPSVTNQPAIPNLSAYQTIRADHPPRSCTHHKLPDSHSVYQQHPRALQPYYGPPGPRIDVSLPDRNSSLRCYDIHTDPLQHRWYCTIDDREMNGDEAEERRDHREEYFERKRVEDVQLKLDLEYIEKQIIKEKERAKLEEQKFVETAERLAREKSKRDADPQAYVPRVFTTQFTNLEAFARPVSSGSVARTTCSSLDLFAKAEVSAQKLVHSKITSTQEPMIRRCLFKSESFGIWKTLPDGREVKVFRQQENTPKQWDPYRQRHRPIQYEPGFVLNQRNLDKATGLTIIPVPVSNPLFNSNFAAVRVRVAEIKNNGQFGKDYVAEFSLFSITWAELRDRLHEHYENNLPIYAIHEMQRVDFTRNNKWLEQNNTFLHVDYPLLGYNFLSVVHGEITTCEHNRLRAFLLLYHFIEAVERGTLQLEGNDY</sequence>
<feature type="region of interest" description="Disordered" evidence="2">
    <location>
        <begin position="1"/>
        <end position="54"/>
    </location>
</feature>
<evidence type="ECO:0000313" key="4">
    <source>
        <dbReference type="Proteomes" id="UP000008068"/>
    </source>
</evidence>
<accession>G0NN88</accession>
<dbReference type="HOGENOM" id="CLU_364563_0_0_1"/>
<dbReference type="Proteomes" id="UP000008068">
    <property type="component" value="Unassembled WGS sequence"/>
</dbReference>
<evidence type="ECO:0000256" key="1">
    <source>
        <dbReference type="SAM" id="Coils"/>
    </source>
</evidence>
<dbReference type="CDD" id="cd22265">
    <property type="entry name" value="UDM1_RNF168"/>
    <property type="match status" value="1"/>
</dbReference>
<feature type="compositionally biased region" description="Polar residues" evidence="2">
    <location>
        <begin position="1"/>
        <end position="18"/>
    </location>
</feature>
<dbReference type="AlphaFoldDB" id="G0NN88"/>
<keyword evidence="4" id="KW-1185">Reference proteome</keyword>
<dbReference type="EMBL" id="GL379913">
    <property type="protein sequence ID" value="EGT34459.1"/>
    <property type="molecule type" value="Genomic_DNA"/>
</dbReference>
<feature type="region of interest" description="Disordered" evidence="2">
    <location>
        <begin position="152"/>
        <end position="193"/>
    </location>
</feature>
<dbReference type="InParanoid" id="G0NN88"/>
<protein>
    <submittedName>
        <fullName evidence="3">Uncharacterized protein</fullName>
    </submittedName>
</protein>
<feature type="region of interest" description="Disordered" evidence="2">
    <location>
        <begin position="262"/>
        <end position="286"/>
    </location>
</feature>
<feature type="coiled-coil region" evidence="1">
    <location>
        <begin position="286"/>
        <end position="320"/>
    </location>
</feature>
<evidence type="ECO:0000313" key="3">
    <source>
        <dbReference type="EMBL" id="EGT34459.1"/>
    </source>
</evidence>
<feature type="region of interest" description="Disordered" evidence="2">
    <location>
        <begin position="223"/>
        <end position="242"/>
    </location>
</feature>
<proteinExistence type="predicted"/>
<organism evidence="4">
    <name type="scientific">Caenorhabditis brenneri</name>
    <name type="common">Nematode worm</name>
    <dbReference type="NCBI Taxonomy" id="135651"/>
    <lineage>
        <taxon>Eukaryota</taxon>
        <taxon>Metazoa</taxon>
        <taxon>Ecdysozoa</taxon>
        <taxon>Nematoda</taxon>
        <taxon>Chromadorea</taxon>
        <taxon>Rhabditida</taxon>
        <taxon>Rhabditina</taxon>
        <taxon>Rhabditomorpha</taxon>
        <taxon>Rhabditoidea</taxon>
        <taxon>Rhabditidae</taxon>
        <taxon>Peloderinae</taxon>
        <taxon>Caenorhabditis</taxon>
    </lineage>
</organism>
<feature type="compositionally biased region" description="Polar residues" evidence="2">
    <location>
        <begin position="262"/>
        <end position="279"/>
    </location>
</feature>
<evidence type="ECO:0000256" key="2">
    <source>
        <dbReference type="SAM" id="MobiDB-lite"/>
    </source>
</evidence>
<name>G0NN88_CAEBE</name>
<feature type="region of interest" description="Disordered" evidence="2">
    <location>
        <begin position="83"/>
        <end position="110"/>
    </location>
</feature>